<evidence type="ECO:0000313" key="1">
    <source>
        <dbReference type="EMBL" id="KMW59971.1"/>
    </source>
</evidence>
<reference evidence="1 2" key="1">
    <citation type="submission" date="2015-06" db="EMBL/GenBank/DDBJ databases">
        <title>Draft genome sequence of an Alphaproteobacteria species associated to the Mediterranean sponge Oscarella lobularis.</title>
        <authorList>
            <person name="Jourda C."/>
            <person name="Santini S."/>
            <person name="Claverie J.-M."/>
        </authorList>
    </citation>
    <scope>NUCLEOTIDE SEQUENCE [LARGE SCALE GENOMIC DNA]</scope>
    <source>
        <strain evidence="1">IGS</strain>
    </source>
</reference>
<comment type="caution">
    <text evidence="1">The sequence shown here is derived from an EMBL/GenBank/DDBJ whole genome shotgun (WGS) entry which is preliminary data.</text>
</comment>
<dbReference type="SUPFAM" id="SSF53448">
    <property type="entry name" value="Nucleotide-diphospho-sugar transferases"/>
    <property type="match status" value="1"/>
</dbReference>
<dbReference type="InterPro" id="IPR029044">
    <property type="entry name" value="Nucleotide-diphossugar_trans"/>
</dbReference>
<dbReference type="Proteomes" id="UP000037178">
    <property type="component" value="Unassembled WGS sequence"/>
</dbReference>
<proteinExistence type="predicted"/>
<name>A0A0J9EBF0_9RHOB</name>
<evidence type="ECO:0008006" key="3">
    <source>
        <dbReference type="Google" id="ProtNLM"/>
    </source>
</evidence>
<protein>
    <recommendedName>
        <fullName evidence="3">Glycosyltransferase</fullName>
    </recommendedName>
</protein>
<dbReference type="RefSeq" id="WP_049641109.1">
    <property type="nucleotide sequence ID" value="NZ_LFTY01000001.1"/>
</dbReference>
<dbReference type="EMBL" id="LFTY01000001">
    <property type="protein sequence ID" value="KMW59971.1"/>
    <property type="molecule type" value="Genomic_DNA"/>
</dbReference>
<dbReference type="PATRIC" id="fig|1675527.3.peg.151"/>
<organism evidence="1 2">
    <name type="scientific">Candidatus Rhodobacter oscarellae</name>
    <dbReference type="NCBI Taxonomy" id="1675527"/>
    <lineage>
        <taxon>Bacteria</taxon>
        <taxon>Pseudomonadati</taxon>
        <taxon>Pseudomonadota</taxon>
        <taxon>Alphaproteobacteria</taxon>
        <taxon>Rhodobacterales</taxon>
        <taxon>Rhodobacter group</taxon>
        <taxon>Rhodobacter</taxon>
    </lineage>
</organism>
<dbReference type="STRING" id="1675527.AIOL_000120"/>
<accession>A0A0J9EBF0</accession>
<gene>
    <name evidence="1" type="ORF">AIOL_000120</name>
</gene>
<keyword evidence="2" id="KW-1185">Reference proteome</keyword>
<sequence>MALIITLSSIPARFGKIGPVLESLVGQGADRVLLYVPQAYRRFPDWDGALPAVPQGVDIRRCAADLGPATKILPAARDFTGQDVDLLFADDDHIYGPGWAQSFLEAKSRHPEAVIAQGGWQAAEYAASSTMRDLQPRAVRRLRVTDVEFQLKYLWQNLTQGRDMTAPPRRTFKRSGYIDVFEGYAGVLVRPQMFDDAFYDIPPVLWGVDDVWLSGMLAARGVPIWLEGGLLDPRQAESERHAPLGKSVIDGADRRSANRHGVEYFQRAHGLWL</sequence>
<evidence type="ECO:0000313" key="2">
    <source>
        <dbReference type="Proteomes" id="UP000037178"/>
    </source>
</evidence>
<dbReference type="OrthoDB" id="5465469at2"/>
<dbReference type="AlphaFoldDB" id="A0A0J9EBF0"/>